<accession>A0A5C7F9R5</accession>
<dbReference type="SMART" id="SM00450">
    <property type="entry name" value="RHOD"/>
    <property type="match status" value="1"/>
</dbReference>
<evidence type="ECO:0000259" key="1">
    <source>
        <dbReference type="PROSITE" id="PS50206"/>
    </source>
</evidence>
<dbReference type="InterPro" id="IPR001763">
    <property type="entry name" value="Rhodanese-like_dom"/>
</dbReference>
<evidence type="ECO:0000313" key="2">
    <source>
        <dbReference type="EMBL" id="WWD78829.1"/>
    </source>
</evidence>
<proteinExistence type="predicted"/>
<dbReference type="InterPro" id="IPR036873">
    <property type="entry name" value="Rhodanese-like_dom_sf"/>
</dbReference>
<dbReference type="EMBL" id="CP144914">
    <property type="protein sequence ID" value="WWD78829.1"/>
    <property type="molecule type" value="Genomic_DNA"/>
</dbReference>
<dbReference type="PROSITE" id="PS50206">
    <property type="entry name" value="RHODANESE_3"/>
    <property type="match status" value="1"/>
</dbReference>
<reference evidence="2 3" key="1">
    <citation type="submission" date="2024-01" db="EMBL/GenBank/DDBJ databases">
        <title>Complete Genome Sequence of Alkalicoccus halolimnae BZ-SZ-XJ29T, a Moderately Halophilic Bacterium Isolated from a Salt Lake.</title>
        <authorList>
            <person name="Zhao B."/>
        </authorList>
    </citation>
    <scope>NUCLEOTIDE SEQUENCE [LARGE SCALE GENOMIC DNA]</scope>
    <source>
        <strain evidence="2 3">BZ-SZ-XJ29</strain>
    </source>
</reference>
<protein>
    <submittedName>
        <fullName evidence="2">Rhodanese-like domain-containing protein</fullName>
    </submittedName>
</protein>
<dbReference type="CDD" id="cd00158">
    <property type="entry name" value="RHOD"/>
    <property type="match status" value="1"/>
</dbReference>
<evidence type="ECO:0000313" key="3">
    <source>
        <dbReference type="Proteomes" id="UP000321816"/>
    </source>
</evidence>
<dbReference type="KEGG" id="ahal:FTX54_010360"/>
<keyword evidence="3" id="KW-1185">Reference proteome</keyword>
<feature type="domain" description="Rhodanese" evidence="1">
    <location>
        <begin position="13"/>
        <end position="99"/>
    </location>
</feature>
<dbReference type="OrthoDB" id="9800872at2"/>
<name>A0A5C7F9R5_9BACI</name>
<gene>
    <name evidence="2" type="ORF">FTX54_010360</name>
</gene>
<dbReference type="InterPro" id="IPR050229">
    <property type="entry name" value="GlpE_sulfurtransferase"/>
</dbReference>
<dbReference type="Gene3D" id="3.40.250.10">
    <property type="entry name" value="Rhodanese-like domain"/>
    <property type="match status" value="1"/>
</dbReference>
<dbReference type="Pfam" id="PF00581">
    <property type="entry name" value="Rhodanese"/>
    <property type="match status" value="1"/>
</dbReference>
<dbReference type="RefSeq" id="WP_147804970.1">
    <property type="nucleotide sequence ID" value="NZ_CP144914.1"/>
</dbReference>
<organism evidence="2 3">
    <name type="scientific">Alkalicoccus halolimnae</name>
    <dbReference type="NCBI Taxonomy" id="1667239"/>
    <lineage>
        <taxon>Bacteria</taxon>
        <taxon>Bacillati</taxon>
        <taxon>Bacillota</taxon>
        <taxon>Bacilli</taxon>
        <taxon>Bacillales</taxon>
        <taxon>Bacillaceae</taxon>
        <taxon>Alkalicoccus</taxon>
    </lineage>
</organism>
<dbReference type="SUPFAM" id="SSF52821">
    <property type="entry name" value="Rhodanese/Cell cycle control phosphatase"/>
    <property type="match status" value="1"/>
</dbReference>
<dbReference type="Proteomes" id="UP000321816">
    <property type="component" value="Chromosome"/>
</dbReference>
<dbReference type="PANTHER" id="PTHR43031:SF17">
    <property type="entry name" value="SULFURTRANSFERASE YTWF-RELATED"/>
    <property type="match status" value="1"/>
</dbReference>
<sequence length="99" mass="11283">MREWTAKEVESRLNENLQMIDVREYEETQSGIIPGAKHIPLGEIPDRLNEIDNTQVLLICRSGARSERAAHFLQKQGYDVVNMTGGMTSWKGKTLKPQQ</sequence>
<dbReference type="PANTHER" id="PTHR43031">
    <property type="entry name" value="FAD-DEPENDENT OXIDOREDUCTASE"/>
    <property type="match status" value="1"/>
</dbReference>
<dbReference type="AlphaFoldDB" id="A0A5C7F9R5"/>